<evidence type="ECO:0000313" key="1">
    <source>
        <dbReference type="EMBL" id="EEY18576.1"/>
    </source>
</evidence>
<accession>C9SI03</accession>
<dbReference type="KEGG" id="val:VDBG_04685"/>
<dbReference type="RefSeq" id="XP_003005079.1">
    <property type="nucleotide sequence ID" value="XM_003005033.1"/>
</dbReference>
<proteinExistence type="predicted"/>
<dbReference type="OrthoDB" id="10650710at2759"/>
<reference evidence="2" key="1">
    <citation type="journal article" date="2011" name="PLoS Pathog.">
        <title>Comparative genomics yields insights into niche adaptation of plant vascular wilt pathogens.</title>
        <authorList>
            <person name="Klosterman S.J."/>
            <person name="Subbarao K.V."/>
            <person name="Kang S."/>
            <person name="Veronese P."/>
            <person name="Gold S.E."/>
            <person name="Thomma B.P.H.J."/>
            <person name="Chen Z."/>
            <person name="Henrissat B."/>
            <person name="Lee Y.-H."/>
            <person name="Park J."/>
            <person name="Garcia-Pedrajas M.D."/>
            <person name="Barbara D.J."/>
            <person name="Anchieta A."/>
            <person name="de Jonge R."/>
            <person name="Santhanam P."/>
            <person name="Maruthachalam K."/>
            <person name="Atallah Z."/>
            <person name="Amyotte S.G."/>
            <person name="Paz Z."/>
            <person name="Inderbitzin P."/>
            <person name="Hayes R.J."/>
            <person name="Heiman D.I."/>
            <person name="Young S."/>
            <person name="Zeng Q."/>
            <person name="Engels R."/>
            <person name="Galagan J."/>
            <person name="Cuomo C.A."/>
            <person name="Dobinson K.F."/>
            <person name="Ma L.-J."/>
        </authorList>
    </citation>
    <scope>NUCLEOTIDE SEQUENCE [LARGE SCALE GENOMIC DNA]</scope>
    <source>
        <strain evidence="2">VaMs.102 / ATCC MYA-4576 / FGSC 10136</strain>
    </source>
</reference>
<dbReference type="AlphaFoldDB" id="C9SI03"/>
<dbReference type="eggNOG" id="ENOG502T4AJ">
    <property type="taxonomic scope" value="Eukaryota"/>
</dbReference>
<dbReference type="HOGENOM" id="CLU_1385117_0_0_1"/>
<dbReference type="EMBL" id="DS985218">
    <property type="protein sequence ID" value="EEY18576.1"/>
    <property type="molecule type" value="Genomic_DNA"/>
</dbReference>
<dbReference type="GeneID" id="9530297"/>
<dbReference type="Proteomes" id="UP000008698">
    <property type="component" value="Unassembled WGS sequence"/>
</dbReference>
<protein>
    <submittedName>
        <fullName evidence="1">Uncharacterized protein</fullName>
    </submittedName>
</protein>
<keyword evidence="2" id="KW-1185">Reference proteome</keyword>
<evidence type="ECO:0000313" key="2">
    <source>
        <dbReference type="Proteomes" id="UP000008698"/>
    </source>
</evidence>
<sequence>MNHVFFFDLHSLCSLLMISRAFSFRFRFRRRVWFGSIFFFYARCNSLCSRRPVGQANKLAPAGLPALESALLVYTLLLSFLPSWIYSGLGELGVGYVALTWVCGSIRSGHGWCECWSPTIRHPILLPVSSHQYKQTTCPASLASRKSFSIYMWWREHLSFASRHLYGEPDKKKKEPKTSAAISSRSCRSVTCISVHC</sequence>
<gene>
    <name evidence="1" type="ORF">VDBG_04685</name>
</gene>
<organism evidence="2">
    <name type="scientific">Verticillium alfalfae (strain VaMs.102 / ATCC MYA-4576 / FGSC 10136)</name>
    <name type="common">Verticillium wilt of alfalfa</name>
    <name type="synonym">Verticillium albo-atrum</name>
    <dbReference type="NCBI Taxonomy" id="526221"/>
    <lineage>
        <taxon>Eukaryota</taxon>
        <taxon>Fungi</taxon>
        <taxon>Dikarya</taxon>
        <taxon>Ascomycota</taxon>
        <taxon>Pezizomycotina</taxon>
        <taxon>Sordariomycetes</taxon>
        <taxon>Hypocreomycetidae</taxon>
        <taxon>Glomerellales</taxon>
        <taxon>Plectosphaerellaceae</taxon>
        <taxon>Verticillium</taxon>
    </lineage>
</organism>
<name>C9SI03_VERA1</name>